<comment type="caution">
    <text evidence="1">The sequence shown here is derived from an EMBL/GenBank/DDBJ whole genome shotgun (WGS) entry which is preliminary data.</text>
</comment>
<protein>
    <submittedName>
        <fullName evidence="1">Uncharacterized protein</fullName>
    </submittedName>
</protein>
<dbReference type="Proteomes" id="UP001396334">
    <property type="component" value="Unassembled WGS sequence"/>
</dbReference>
<accession>A0ABR1ZMJ8</accession>
<sequence>MAMQVATEAPRQKDKRDDEYGKRMRLCGRYSARIVAYFRSFMLQTLAPIGLSQHYFNLLRHACVVYCLKLMLKLKLQLQLEWDMLPIALFRPIWISRDHKALVGSIPLFAYTDILV</sequence>
<gene>
    <name evidence="1" type="ORF">V6N11_024215</name>
</gene>
<proteinExistence type="predicted"/>
<name>A0ABR1ZMJ8_9ROSI</name>
<evidence type="ECO:0000313" key="2">
    <source>
        <dbReference type="Proteomes" id="UP001396334"/>
    </source>
</evidence>
<organism evidence="1 2">
    <name type="scientific">Hibiscus sabdariffa</name>
    <name type="common">roselle</name>
    <dbReference type="NCBI Taxonomy" id="183260"/>
    <lineage>
        <taxon>Eukaryota</taxon>
        <taxon>Viridiplantae</taxon>
        <taxon>Streptophyta</taxon>
        <taxon>Embryophyta</taxon>
        <taxon>Tracheophyta</taxon>
        <taxon>Spermatophyta</taxon>
        <taxon>Magnoliopsida</taxon>
        <taxon>eudicotyledons</taxon>
        <taxon>Gunneridae</taxon>
        <taxon>Pentapetalae</taxon>
        <taxon>rosids</taxon>
        <taxon>malvids</taxon>
        <taxon>Malvales</taxon>
        <taxon>Malvaceae</taxon>
        <taxon>Malvoideae</taxon>
        <taxon>Hibiscus</taxon>
    </lineage>
</organism>
<reference evidence="1 2" key="1">
    <citation type="journal article" date="2024" name="G3 (Bethesda)">
        <title>Genome assembly of Hibiscus sabdariffa L. provides insights into metabolisms of medicinal natural products.</title>
        <authorList>
            <person name="Kim T."/>
        </authorList>
    </citation>
    <scope>NUCLEOTIDE SEQUENCE [LARGE SCALE GENOMIC DNA]</scope>
    <source>
        <strain evidence="1">TK-2024</strain>
        <tissue evidence="1">Old leaves</tissue>
    </source>
</reference>
<evidence type="ECO:0000313" key="1">
    <source>
        <dbReference type="EMBL" id="KAK8481608.1"/>
    </source>
</evidence>
<keyword evidence="2" id="KW-1185">Reference proteome</keyword>
<dbReference type="EMBL" id="JBBPBN010000879">
    <property type="protein sequence ID" value="KAK8481608.1"/>
    <property type="molecule type" value="Genomic_DNA"/>
</dbReference>